<dbReference type="PANTHER" id="PTHR34353">
    <property type="entry name" value="CRISPR-ASSOCIATED ENDONUCLEASE CAS1 1"/>
    <property type="match status" value="1"/>
</dbReference>
<keyword evidence="6 10" id="KW-0051">Antiviral defense</keyword>
<dbReference type="Gene3D" id="1.20.120.920">
    <property type="entry name" value="CRISPR-associated endonuclease Cas1, C-terminal domain"/>
    <property type="match status" value="1"/>
</dbReference>
<feature type="binding site" evidence="10">
    <location>
        <position position="146"/>
    </location>
    <ligand>
        <name>Mn(2+)</name>
        <dbReference type="ChEBI" id="CHEBI:29035"/>
    </ligand>
</feature>
<comment type="cofactor">
    <cofactor evidence="10">
        <name>Mg(2+)</name>
        <dbReference type="ChEBI" id="CHEBI:18420"/>
    </cofactor>
    <cofactor evidence="10">
        <name>Mn(2+)</name>
        <dbReference type="ChEBI" id="CHEBI:29035"/>
    </cofactor>
</comment>
<protein>
    <recommendedName>
        <fullName evidence="10">CRISPR-associated endonuclease Cas1</fullName>
        <ecNumber evidence="10">3.1.-.-</ecNumber>
    </recommendedName>
</protein>
<reference evidence="11 12" key="1">
    <citation type="submission" date="2015-01" db="EMBL/GenBank/DDBJ databases">
        <title>Comparative genomics of the lactic acid bacteria isolated from the honey bee gut.</title>
        <authorList>
            <person name="Ellegaard K.M."/>
            <person name="Tamarit D."/>
            <person name="Javelind E."/>
            <person name="Olofsson T."/>
            <person name="Andersson S.G."/>
            <person name="Vasquez A."/>
        </authorList>
    </citation>
    <scope>NUCLEOTIDE SEQUENCE [LARGE SCALE GENOMIC DNA]</scope>
    <source>
        <strain evidence="11 12">Hma2</strain>
    </source>
</reference>
<evidence type="ECO:0000256" key="1">
    <source>
        <dbReference type="ARBA" id="ARBA00022722"/>
    </source>
</evidence>
<dbReference type="Gene3D" id="3.100.10.20">
    <property type="entry name" value="CRISPR-associated endonuclease Cas1, N-terminal domain"/>
    <property type="match status" value="1"/>
</dbReference>
<dbReference type="EMBL" id="JXLH01000004">
    <property type="protein sequence ID" value="KJY59599.1"/>
    <property type="molecule type" value="Genomic_DNA"/>
</dbReference>
<keyword evidence="8 10" id="KW-0464">Manganese</keyword>
<evidence type="ECO:0000256" key="8">
    <source>
        <dbReference type="ARBA" id="ARBA00023211"/>
    </source>
</evidence>
<evidence type="ECO:0000256" key="10">
    <source>
        <dbReference type="HAMAP-Rule" id="MF_01470"/>
    </source>
</evidence>
<keyword evidence="2 10" id="KW-0479">Metal-binding</keyword>
<evidence type="ECO:0000256" key="4">
    <source>
        <dbReference type="ARBA" id="ARBA00022801"/>
    </source>
</evidence>
<evidence type="ECO:0000256" key="7">
    <source>
        <dbReference type="ARBA" id="ARBA00023125"/>
    </source>
</evidence>
<organism evidence="11 12">
    <name type="scientific">Lactobacillus kimbladii</name>
    <dbReference type="NCBI Taxonomy" id="1218506"/>
    <lineage>
        <taxon>Bacteria</taxon>
        <taxon>Bacillati</taxon>
        <taxon>Bacillota</taxon>
        <taxon>Bacilli</taxon>
        <taxon>Lactobacillales</taxon>
        <taxon>Lactobacillaceae</taxon>
        <taxon>Lactobacillus</taxon>
    </lineage>
</organism>
<evidence type="ECO:0000256" key="5">
    <source>
        <dbReference type="ARBA" id="ARBA00022842"/>
    </source>
</evidence>
<dbReference type="AlphaFoldDB" id="A0A0F4LMV5"/>
<evidence type="ECO:0000256" key="6">
    <source>
        <dbReference type="ARBA" id="ARBA00023118"/>
    </source>
</evidence>
<dbReference type="GO" id="GO:0003677">
    <property type="term" value="F:DNA binding"/>
    <property type="evidence" value="ECO:0007669"/>
    <property type="project" value="UniProtKB-KW"/>
</dbReference>
<dbReference type="GO" id="GO:0046872">
    <property type="term" value="F:metal ion binding"/>
    <property type="evidence" value="ECO:0007669"/>
    <property type="project" value="UniProtKB-UniRule"/>
</dbReference>
<evidence type="ECO:0000313" key="12">
    <source>
        <dbReference type="Proteomes" id="UP000033612"/>
    </source>
</evidence>
<dbReference type="Pfam" id="PF01867">
    <property type="entry name" value="Cas_Cas1"/>
    <property type="match status" value="1"/>
</dbReference>
<keyword evidence="5 10" id="KW-0460">Magnesium</keyword>
<comment type="similarity">
    <text evidence="10">Belongs to the CRISPR-associated endonuclease Cas1 family.</text>
</comment>
<evidence type="ECO:0000256" key="9">
    <source>
        <dbReference type="ARBA" id="ARBA00038592"/>
    </source>
</evidence>
<dbReference type="HOGENOM" id="CLU_055263_1_0_9"/>
<dbReference type="Proteomes" id="UP000033612">
    <property type="component" value="Unassembled WGS sequence"/>
</dbReference>
<dbReference type="PATRIC" id="fig|1218506.3.peg.392"/>
<dbReference type="GO" id="GO:0016787">
    <property type="term" value="F:hydrolase activity"/>
    <property type="evidence" value="ECO:0007669"/>
    <property type="project" value="UniProtKB-KW"/>
</dbReference>
<dbReference type="GO" id="GO:0043571">
    <property type="term" value="P:maintenance of CRISPR repeat elements"/>
    <property type="evidence" value="ECO:0007669"/>
    <property type="project" value="UniProtKB-UniRule"/>
</dbReference>
<keyword evidence="7 10" id="KW-0238">DNA-binding</keyword>
<dbReference type="HAMAP" id="MF_01470">
    <property type="entry name" value="Cas1"/>
    <property type="match status" value="1"/>
</dbReference>
<dbReference type="NCBIfam" id="TIGR00287">
    <property type="entry name" value="cas1"/>
    <property type="match status" value="1"/>
</dbReference>
<dbReference type="InterPro" id="IPR050646">
    <property type="entry name" value="Cas1"/>
</dbReference>
<dbReference type="NCBIfam" id="TIGR03639">
    <property type="entry name" value="cas1_NMENI"/>
    <property type="match status" value="1"/>
</dbReference>
<name>A0A0F4LMV5_9LACO</name>
<feature type="binding site" evidence="10">
    <location>
        <position position="217"/>
    </location>
    <ligand>
        <name>Mn(2+)</name>
        <dbReference type="ChEBI" id="CHEBI:29035"/>
    </ligand>
</feature>
<keyword evidence="4 10" id="KW-0378">Hydrolase</keyword>
<dbReference type="GO" id="GO:0004520">
    <property type="term" value="F:DNA endonuclease activity"/>
    <property type="evidence" value="ECO:0007669"/>
    <property type="project" value="InterPro"/>
</dbReference>
<dbReference type="InterPro" id="IPR042211">
    <property type="entry name" value="CRISPR-assoc_Cas1_N"/>
</dbReference>
<dbReference type="GO" id="GO:0051607">
    <property type="term" value="P:defense response to virus"/>
    <property type="evidence" value="ECO:0007669"/>
    <property type="project" value="UniProtKB-UniRule"/>
</dbReference>
<dbReference type="PANTHER" id="PTHR34353:SF2">
    <property type="entry name" value="CRISPR-ASSOCIATED ENDONUCLEASE CAS1 1"/>
    <property type="match status" value="1"/>
</dbReference>
<dbReference type="STRING" id="1218506.JF75_03500"/>
<dbReference type="RefSeq" id="WP_046331602.1">
    <property type="nucleotide sequence ID" value="NZ_JBHTBO010000019.1"/>
</dbReference>
<comment type="caution">
    <text evidence="11">The sequence shown here is derived from an EMBL/GenBank/DDBJ whole genome shotgun (WGS) entry which is preliminary data.</text>
</comment>
<dbReference type="InterPro" id="IPR002729">
    <property type="entry name" value="CRISPR-assoc_Cas1"/>
</dbReference>
<evidence type="ECO:0000256" key="3">
    <source>
        <dbReference type="ARBA" id="ARBA00022759"/>
    </source>
</evidence>
<accession>A0A0F4LMV5</accession>
<evidence type="ECO:0000256" key="2">
    <source>
        <dbReference type="ARBA" id="ARBA00022723"/>
    </source>
</evidence>
<keyword evidence="3 10" id="KW-0255">Endonuclease</keyword>
<keyword evidence="12" id="KW-1185">Reference proteome</keyword>
<dbReference type="InterPro" id="IPR019855">
    <property type="entry name" value="CRISPR-assoc_Cas1_NMENI"/>
</dbReference>
<dbReference type="EC" id="3.1.-.-" evidence="10"/>
<comment type="subunit">
    <text evidence="9 10">Homodimer, forms a heterotetramer with a Cas2 homodimer.</text>
</comment>
<proteinExistence type="inferred from homology"/>
<comment type="function">
    <text evidence="10">CRISPR (clustered regularly interspaced short palindromic repeat), is an adaptive immune system that provides protection against mobile genetic elements (viruses, transposable elements and conjugative plasmids). CRISPR clusters contain spacers, sequences complementary to antecedent mobile elements, and target invading nucleic acids. CRISPR clusters are transcribed and processed into CRISPR RNA (crRNA). Acts as a dsDNA endonuclease. Involved in the integration of spacer DNA into the CRISPR cassette.</text>
</comment>
<keyword evidence="1 10" id="KW-0540">Nuclease</keyword>
<feature type="binding site" evidence="10">
    <location>
        <position position="202"/>
    </location>
    <ligand>
        <name>Mn(2+)</name>
        <dbReference type="ChEBI" id="CHEBI:29035"/>
    </ligand>
</feature>
<dbReference type="InterPro" id="IPR042206">
    <property type="entry name" value="CRISPR-assoc_Cas1_C"/>
</dbReference>
<gene>
    <name evidence="10 11" type="primary">cas1</name>
    <name evidence="11" type="ORF">JF75_03500</name>
</gene>
<dbReference type="OrthoDB" id="9803119at2"/>
<evidence type="ECO:0000313" key="11">
    <source>
        <dbReference type="EMBL" id="KJY59599.1"/>
    </source>
</evidence>
<sequence>MGWRSVIITQHAKLTYSMQMMIVQTRDGINQIPIEDINLLLVSTTQAVITSALISKLAQNQTKIIFVDEKGNPIVETAVYYPGTRNMAKLTQQFNWDEHLKEVLWTKIVSQKIKNQIAVLANYHLNKDEVQSELDQLEINDESNREAIAARKYFMLLFDKNFVRRDTSAINAALDYGYAILLSSFNREIAMNGYLTYFGIHHCSQENQFNLASDLMEPFRPFVDYWVKAHEKIKELTPDIKYGLVELLSLEIKFNGKKTLLTNAITVYVRECIKFLSGESKKLPEMEMSLTNEVPNNALNDNV</sequence>